<organism evidence="1">
    <name type="scientific">hydrothermal vent metagenome</name>
    <dbReference type="NCBI Taxonomy" id="652676"/>
    <lineage>
        <taxon>unclassified sequences</taxon>
        <taxon>metagenomes</taxon>
        <taxon>ecological metagenomes</taxon>
    </lineage>
</organism>
<proteinExistence type="predicted"/>
<reference evidence="1" key="1">
    <citation type="submission" date="2018-06" db="EMBL/GenBank/DDBJ databases">
        <authorList>
            <person name="Zhirakovskaya E."/>
        </authorList>
    </citation>
    <scope>NUCLEOTIDE SEQUENCE</scope>
</reference>
<feature type="non-terminal residue" evidence="1">
    <location>
        <position position="1"/>
    </location>
</feature>
<accession>A0A3B1CA95</accession>
<evidence type="ECO:0000313" key="1">
    <source>
        <dbReference type="EMBL" id="VAX25092.1"/>
    </source>
</evidence>
<sequence>KDAAIAAPITQRMKDTLKPGVGRLINALHCGLIRANQRKTFVHLQ</sequence>
<name>A0A3B1CA95_9ZZZZ</name>
<protein>
    <submittedName>
        <fullName evidence="1">Uncharacterized protein</fullName>
    </submittedName>
</protein>
<gene>
    <name evidence="1" type="ORF">MNBD_NITROSPINAE04-2425</name>
</gene>
<dbReference type="AlphaFoldDB" id="A0A3B1CA95"/>
<dbReference type="EMBL" id="UOGA01000290">
    <property type="protein sequence ID" value="VAX25092.1"/>
    <property type="molecule type" value="Genomic_DNA"/>
</dbReference>